<dbReference type="Gene3D" id="3.40.630.30">
    <property type="match status" value="1"/>
</dbReference>
<dbReference type="PROSITE" id="PS51186">
    <property type="entry name" value="GNAT"/>
    <property type="match status" value="1"/>
</dbReference>
<dbReference type="AlphaFoldDB" id="E7G9X9"/>
<accession>E7G9X9</accession>
<comment type="caution">
    <text evidence="2">The sequence shown here is derived from an EMBL/GenBank/DDBJ whole genome shotgun (WGS) entry which is preliminary data.</text>
</comment>
<dbReference type="CDD" id="cd04301">
    <property type="entry name" value="NAT_SF"/>
    <property type="match status" value="1"/>
</dbReference>
<name>E7G9X9_9FIRM</name>
<dbReference type="OrthoDB" id="423921at2"/>
<evidence type="ECO:0000259" key="1">
    <source>
        <dbReference type="PROSITE" id="PS51186"/>
    </source>
</evidence>
<organism evidence="2 3">
    <name type="scientific">Coprobacillus cateniformis</name>
    <dbReference type="NCBI Taxonomy" id="100884"/>
    <lineage>
        <taxon>Bacteria</taxon>
        <taxon>Bacillati</taxon>
        <taxon>Bacillota</taxon>
        <taxon>Erysipelotrichia</taxon>
        <taxon>Erysipelotrichales</taxon>
        <taxon>Coprobacillaceae</taxon>
        <taxon>Coprobacillus</taxon>
    </lineage>
</organism>
<dbReference type="HOGENOM" id="CLU_118513_0_0_9"/>
<dbReference type="Proteomes" id="UP000003157">
    <property type="component" value="Unassembled WGS sequence"/>
</dbReference>
<dbReference type="InterPro" id="IPR016181">
    <property type="entry name" value="Acyl_CoA_acyltransferase"/>
</dbReference>
<dbReference type="GO" id="GO:0016747">
    <property type="term" value="F:acyltransferase activity, transferring groups other than amino-acyl groups"/>
    <property type="evidence" value="ECO:0007669"/>
    <property type="project" value="InterPro"/>
</dbReference>
<dbReference type="InterPro" id="IPR000182">
    <property type="entry name" value="GNAT_dom"/>
</dbReference>
<evidence type="ECO:0000313" key="3">
    <source>
        <dbReference type="Proteomes" id="UP000003157"/>
    </source>
</evidence>
<dbReference type="RefSeq" id="WP_008788677.1">
    <property type="nucleotide sequence ID" value="NZ_AKCB01000003.1"/>
</dbReference>
<dbReference type="STRING" id="100884.GCA_000269565_03413"/>
<proteinExistence type="predicted"/>
<dbReference type="SUPFAM" id="SSF55729">
    <property type="entry name" value="Acyl-CoA N-acyltransferases (Nat)"/>
    <property type="match status" value="1"/>
</dbReference>
<evidence type="ECO:0000313" key="2">
    <source>
        <dbReference type="EMBL" id="EFW04987.1"/>
    </source>
</evidence>
<gene>
    <name evidence="2" type="ORF">HMPREF9488_01569</name>
</gene>
<dbReference type="EMBL" id="ADKX01000030">
    <property type="protein sequence ID" value="EFW04987.1"/>
    <property type="molecule type" value="Genomic_DNA"/>
</dbReference>
<protein>
    <recommendedName>
        <fullName evidence="1">N-acetyltransferase domain-containing protein</fullName>
    </recommendedName>
</protein>
<dbReference type="Pfam" id="PF00583">
    <property type="entry name" value="Acetyltransf_1"/>
    <property type="match status" value="1"/>
</dbReference>
<dbReference type="GeneID" id="78231172"/>
<reference evidence="2 3" key="1">
    <citation type="submission" date="2010-12" db="EMBL/GenBank/DDBJ databases">
        <title>The Genome Sequence of Coprobacillus sp. strain 29_1.</title>
        <authorList>
            <consortium name="The Broad Institute Genome Sequencing Platform"/>
            <person name="Earl A."/>
            <person name="Ward D."/>
            <person name="Feldgarden M."/>
            <person name="Gevers D."/>
            <person name="Daigneault M."/>
            <person name="Sibley C.D."/>
            <person name="White A."/>
            <person name="Strauss J."/>
            <person name="Allen-Vercoe E."/>
            <person name="Young S.K."/>
            <person name="Zeng Q."/>
            <person name="Gargeya S."/>
            <person name="Fitzgerald M."/>
            <person name="Haas B."/>
            <person name="Abouelleil A."/>
            <person name="Alvarado L."/>
            <person name="Arachchi H.M."/>
            <person name="Berlin A."/>
            <person name="Brown A."/>
            <person name="Chapman S.B."/>
            <person name="Chen Z."/>
            <person name="Dunbar C."/>
            <person name="Freedman E."/>
            <person name="Gearin G."/>
            <person name="Gellesch M."/>
            <person name="Goldberg J."/>
            <person name="Griggs A."/>
            <person name="Gujja S."/>
            <person name="Heilman E."/>
            <person name="Heiman D."/>
            <person name="Howarth C."/>
            <person name="Larson L."/>
            <person name="Lui A."/>
            <person name="MacDonald P.J.P."/>
            <person name="Mehta T."/>
            <person name="Montmayeur A."/>
            <person name="Murphy C."/>
            <person name="Neiman D."/>
            <person name="Pearson M."/>
            <person name="Priest M."/>
            <person name="Roberts A."/>
            <person name="Saif S."/>
            <person name="Shea T."/>
            <person name="Shenoy N."/>
            <person name="Sisk P."/>
            <person name="Stolte C."/>
            <person name="Sykes S."/>
            <person name="White J."/>
            <person name="Yandava C."/>
            <person name="Nusbaum C."/>
            <person name="Birren B."/>
        </authorList>
    </citation>
    <scope>NUCLEOTIDE SEQUENCE [LARGE SCALE GENOMIC DNA]</scope>
    <source>
        <strain evidence="2 3">29_1</strain>
    </source>
</reference>
<dbReference type="eggNOG" id="COG0456">
    <property type="taxonomic scope" value="Bacteria"/>
</dbReference>
<sequence length="195" mass="22804">MEIRKATELDRNDIAFIYADAFSDDWKQLSTDTEKMARALRNGHILNNYIVAVCDERVVAFIALMTDEVRAFHIPIKDFQKEFGFFKGYMVGMAMKNDMEKGIPLDKGMAYIDIVGVCKEYQHKGIASSLIDYVFNNYEYSSYLLSVTNINNKAIACYRKKDFKEVRREKVKYPKQRGFSEYLYMVYHVNKSNLK</sequence>
<feature type="domain" description="N-acetyltransferase" evidence="1">
    <location>
        <begin position="1"/>
        <end position="186"/>
    </location>
</feature>
<keyword evidence="3" id="KW-1185">Reference proteome</keyword>